<feature type="transmembrane region" description="Helical" evidence="6">
    <location>
        <begin position="142"/>
        <end position="161"/>
    </location>
</feature>
<evidence type="ECO:0000256" key="4">
    <source>
        <dbReference type="ARBA" id="ARBA00022989"/>
    </source>
</evidence>
<keyword evidence="5 6" id="KW-0472">Membrane</keyword>
<feature type="transmembrane region" description="Helical" evidence="6">
    <location>
        <begin position="112"/>
        <end position="130"/>
    </location>
</feature>
<keyword evidence="4 6" id="KW-1133">Transmembrane helix</keyword>
<dbReference type="Gene3D" id="1.10.357.140">
    <property type="entry name" value="UbiA prenyltransferase"/>
    <property type="match status" value="1"/>
</dbReference>
<name>A0A7W9DJL1_9SPHI</name>
<dbReference type="RefSeq" id="WP_183867327.1">
    <property type="nucleotide sequence ID" value="NZ_JACHCF010000005.1"/>
</dbReference>
<keyword evidence="2" id="KW-1003">Cell membrane</keyword>
<feature type="transmembrane region" description="Helical" evidence="6">
    <location>
        <begin position="20"/>
        <end position="37"/>
    </location>
</feature>
<dbReference type="AlphaFoldDB" id="A0A7W9DJL1"/>
<accession>A0A7W9DJL1</accession>
<proteinExistence type="predicted"/>
<feature type="transmembrane region" description="Helical" evidence="6">
    <location>
        <begin position="43"/>
        <end position="61"/>
    </location>
</feature>
<keyword evidence="7" id="KW-0808">Transferase</keyword>
<evidence type="ECO:0000313" key="8">
    <source>
        <dbReference type="Proteomes" id="UP000537718"/>
    </source>
</evidence>
<dbReference type="Pfam" id="PF01040">
    <property type="entry name" value="UbiA"/>
    <property type="match status" value="1"/>
</dbReference>
<dbReference type="GO" id="GO:0016020">
    <property type="term" value="C:membrane"/>
    <property type="evidence" value="ECO:0007669"/>
    <property type="project" value="UniProtKB-SubCell"/>
</dbReference>
<sequence length="296" mass="34029">MKVKNVLAYFKQRFPPVNMVLFAILFINVYSIASYFSSQPINFSVKIGLGIIAFISFFFRLRVFDEVKDYKIDQINHPDRVLQSGRVTLNQLFLLSAILTVSELVWSYWNGPLTLICWLVAVGYSLLMRYEFFIGSFLSKRLLLYACTHMVIMPFVMVWIWSAFNSDLHHPALYLLAGISLLCGFSFELARKIHAPAAERETVDSYSKSLGYVTSIVCVLLVLLIGVIVQCRILYTIQSNLWTYITICLLYLAIGFLFIKVVKRPDEKKLRLAELLVSLFMVISYISVIIEIHLKS</sequence>
<dbReference type="InterPro" id="IPR044878">
    <property type="entry name" value="UbiA_sf"/>
</dbReference>
<evidence type="ECO:0000256" key="6">
    <source>
        <dbReference type="SAM" id="Phobius"/>
    </source>
</evidence>
<organism evidence="7 8">
    <name type="scientific">Pedobacter cryoconitis</name>
    <dbReference type="NCBI Taxonomy" id="188932"/>
    <lineage>
        <taxon>Bacteria</taxon>
        <taxon>Pseudomonadati</taxon>
        <taxon>Bacteroidota</taxon>
        <taxon>Sphingobacteriia</taxon>
        <taxon>Sphingobacteriales</taxon>
        <taxon>Sphingobacteriaceae</taxon>
        <taxon>Pedobacter</taxon>
    </lineage>
</organism>
<evidence type="ECO:0000313" key="7">
    <source>
        <dbReference type="EMBL" id="MBB5621337.1"/>
    </source>
</evidence>
<dbReference type="Proteomes" id="UP000537718">
    <property type="component" value="Unassembled WGS sequence"/>
</dbReference>
<dbReference type="GO" id="GO:0008412">
    <property type="term" value="F:4-hydroxybenzoate polyprenyltransferase activity"/>
    <property type="evidence" value="ECO:0007669"/>
    <property type="project" value="UniProtKB-EC"/>
</dbReference>
<evidence type="ECO:0000256" key="2">
    <source>
        <dbReference type="ARBA" id="ARBA00022475"/>
    </source>
</evidence>
<reference evidence="7 8" key="1">
    <citation type="submission" date="2020-08" db="EMBL/GenBank/DDBJ databases">
        <title>Genomic Encyclopedia of Type Strains, Phase IV (KMG-V): Genome sequencing to study the core and pangenomes of soil and plant-associated prokaryotes.</title>
        <authorList>
            <person name="Whitman W."/>
        </authorList>
    </citation>
    <scope>NUCLEOTIDE SEQUENCE [LARGE SCALE GENOMIC DNA]</scope>
    <source>
        <strain evidence="7 8">MP7CTX6</strain>
    </source>
</reference>
<comment type="caution">
    <text evidence="7">The sequence shown here is derived from an EMBL/GenBank/DDBJ whole genome shotgun (WGS) entry which is preliminary data.</text>
</comment>
<comment type="subcellular location">
    <subcellularLocation>
        <location evidence="1">Membrane</location>
        <topology evidence="1">Multi-pass membrane protein</topology>
    </subcellularLocation>
</comment>
<feature type="transmembrane region" description="Helical" evidence="6">
    <location>
        <begin position="210"/>
        <end position="235"/>
    </location>
</feature>
<protein>
    <submittedName>
        <fullName evidence="7">4-hydroxybenzoate polyprenyltransferase</fullName>
        <ecNumber evidence="7">2.5.1.39</ecNumber>
    </submittedName>
</protein>
<dbReference type="InterPro" id="IPR000537">
    <property type="entry name" value="UbiA_prenyltransferase"/>
</dbReference>
<evidence type="ECO:0000256" key="5">
    <source>
        <dbReference type="ARBA" id="ARBA00023136"/>
    </source>
</evidence>
<dbReference type="EC" id="2.5.1.39" evidence="7"/>
<feature type="transmembrane region" description="Helical" evidence="6">
    <location>
        <begin position="173"/>
        <end position="190"/>
    </location>
</feature>
<feature type="transmembrane region" description="Helical" evidence="6">
    <location>
        <begin position="274"/>
        <end position="294"/>
    </location>
</feature>
<dbReference type="EMBL" id="JACHCF010000005">
    <property type="protein sequence ID" value="MBB5621337.1"/>
    <property type="molecule type" value="Genomic_DNA"/>
</dbReference>
<gene>
    <name evidence="7" type="ORF">HDE69_002398</name>
</gene>
<evidence type="ECO:0000256" key="3">
    <source>
        <dbReference type="ARBA" id="ARBA00022692"/>
    </source>
</evidence>
<evidence type="ECO:0000256" key="1">
    <source>
        <dbReference type="ARBA" id="ARBA00004141"/>
    </source>
</evidence>
<keyword evidence="3 6" id="KW-0812">Transmembrane</keyword>
<feature type="transmembrane region" description="Helical" evidence="6">
    <location>
        <begin position="241"/>
        <end position="262"/>
    </location>
</feature>